<gene>
    <name evidence="4" type="ORF">F2P56_027561</name>
</gene>
<evidence type="ECO:0000313" key="5">
    <source>
        <dbReference type="Proteomes" id="UP000619265"/>
    </source>
</evidence>
<evidence type="ECO:0000256" key="1">
    <source>
        <dbReference type="ARBA" id="ARBA00004123"/>
    </source>
</evidence>
<dbReference type="SUPFAM" id="SSF50249">
    <property type="entry name" value="Nucleic acid-binding proteins"/>
    <property type="match status" value="1"/>
</dbReference>
<dbReference type="GO" id="GO:0003899">
    <property type="term" value="F:DNA-directed RNA polymerase activity"/>
    <property type="evidence" value="ECO:0007669"/>
    <property type="project" value="InterPro"/>
</dbReference>
<evidence type="ECO:0000256" key="3">
    <source>
        <dbReference type="ARBA" id="ARBA00023242"/>
    </source>
</evidence>
<proteinExistence type="inferred from homology"/>
<comment type="subcellular location">
    <subcellularLocation>
        <location evidence="1">Nucleus</location>
    </subcellularLocation>
</comment>
<dbReference type="Pfam" id="PF03870">
    <property type="entry name" value="RNA_pol_Rpb8"/>
    <property type="match status" value="1"/>
</dbReference>
<evidence type="ECO:0000313" key="4">
    <source>
        <dbReference type="EMBL" id="KAF5452581.1"/>
    </source>
</evidence>
<dbReference type="FunFam" id="2.40.50.140:FF:000073">
    <property type="entry name" value="DNA-directed RNA polymerases I, II, and III subunit RPABC3"/>
    <property type="match status" value="1"/>
</dbReference>
<protein>
    <recommendedName>
        <fullName evidence="6">DNA-directed RNA polymerases II, IV and V subunit 8B-like</fullName>
    </recommendedName>
</protein>
<name>A0A833T4E0_JUGRE</name>
<dbReference type="PANTHER" id="PTHR10917">
    <property type="entry name" value="DNA-DIRECTED RNA POLYMERASES I, II, AND III SUBUNIT RPABC3"/>
    <property type="match status" value="1"/>
</dbReference>
<organism evidence="4 5">
    <name type="scientific">Juglans regia</name>
    <name type="common">English walnut</name>
    <dbReference type="NCBI Taxonomy" id="51240"/>
    <lineage>
        <taxon>Eukaryota</taxon>
        <taxon>Viridiplantae</taxon>
        <taxon>Streptophyta</taxon>
        <taxon>Embryophyta</taxon>
        <taxon>Tracheophyta</taxon>
        <taxon>Spermatophyta</taxon>
        <taxon>Magnoliopsida</taxon>
        <taxon>eudicotyledons</taxon>
        <taxon>Gunneridae</taxon>
        <taxon>Pentapetalae</taxon>
        <taxon>rosids</taxon>
        <taxon>fabids</taxon>
        <taxon>Fagales</taxon>
        <taxon>Juglandaceae</taxon>
        <taxon>Juglans</taxon>
    </lineage>
</organism>
<dbReference type="PANTHER" id="PTHR10917:SF0">
    <property type="entry name" value="DNA-DIRECTED RNA POLYMERASES I, II, AND III SUBUNIT RPABC3"/>
    <property type="match status" value="1"/>
</dbReference>
<reference evidence="4" key="1">
    <citation type="submission" date="2015-10" db="EMBL/GenBank/DDBJ databases">
        <authorList>
            <person name="Martinez-Garcia P.J."/>
            <person name="Crepeau M.W."/>
            <person name="Puiu D."/>
            <person name="Gonzalez-Ibeas D."/>
            <person name="Whalen J."/>
            <person name="Stevens K."/>
            <person name="Paul R."/>
            <person name="Butterfield T."/>
            <person name="Britton M."/>
            <person name="Reagan R."/>
            <person name="Chakraborty S."/>
            <person name="Walawage S.L."/>
            <person name="Vasquez-Gross H.A."/>
            <person name="Cardeno C."/>
            <person name="Famula R."/>
            <person name="Pratt K."/>
            <person name="Kuruganti S."/>
            <person name="Aradhya M.K."/>
            <person name="Leslie C.A."/>
            <person name="Dandekar A.M."/>
            <person name="Salzberg S.L."/>
            <person name="Wegrzyn J.L."/>
            <person name="Langley C.H."/>
            <person name="Neale D.B."/>
        </authorList>
    </citation>
    <scope>NUCLEOTIDE SEQUENCE</scope>
    <source>
        <tissue evidence="4">Leaves</tissue>
    </source>
</reference>
<dbReference type="EMBL" id="LIHL02000012">
    <property type="protein sequence ID" value="KAF5452581.1"/>
    <property type="molecule type" value="Genomic_DNA"/>
</dbReference>
<dbReference type="Gene3D" id="2.40.50.140">
    <property type="entry name" value="Nucleic acid-binding proteins"/>
    <property type="match status" value="1"/>
</dbReference>
<reference evidence="4" key="2">
    <citation type="submission" date="2020-03" db="EMBL/GenBank/DDBJ databases">
        <title>Walnut 2.0.</title>
        <authorList>
            <person name="Marrano A."/>
            <person name="Britton M."/>
            <person name="Zimin A.V."/>
            <person name="Zaini P.A."/>
            <person name="Workman R."/>
            <person name="Puiu D."/>
            <person name="Bianco L."/>
            <person name="Allen B.J."/>
            <person name="Troggio M."/>
            <person name="Leslie C.A."/>
            <person name="Timp W."/>
            <person name="Dendekar A."/>
            <person name="Salzberg S.L."/>
            <person name="Neale D.B."/>
        </authorList>
    </citation>
    <scope>NUCLEOTIDE SEQUENCE</scope>
    <source>
        <tissue evidence="4">Leaves</tissue>
    </source>
</reference>
<evidence type="ECO:0008006" key="6">
    <source>
        <dbReference type="Google" id="ProtNLM"/>
    </source>
</evidence>
<dbReference type="GO" id="GO:0005665">
    <property type="term" value="C:RNA polymerase II, core complex"/>
    <property type="evidence" value="ECO:0007669"/>
    <property type="project" value="UniProtKB-ARBA"/>
</dbReference>
<dbReference type="GO" id="GO:0006351">
    <property type="term" value="P:DNA-templated transcription"/>
    <property type="evidence" value="ECO:0007669"/>
    <property type="project" value="InterPro"/>
</dbReference>
<accession>A0A833T4E0</accession>
<dbReference type="Proteomes" id="UP000619265">
    <property type="component" value="Unassembled WGS sequence"/>
</dbReference>
<dbReference type="GO" id="GO:0000419">
    <property type="term" value="C:RNA polymerase V complex"/>
    <property type="evidence" value="ECO:0007669"/>
    <property type="project" value="UniProtKB-ARBA"/>
</dbReference>
<keyword evidence="3" id="KW-0539">Nucleus</keyword>
<sequence length="245" mass="27149">SASLPLCLAVSLPSHAATAHAVALCTSRRRPLRNTDPLSRRCTSLHGLTSRAVLVAHTAPRPLSQRCGALSVSLPISHAAGSPSLTCESGVDGRSYLLVRMVEFLFEDIFRVERLNPDGKKFDKVIRVEAKSEKFDMFMHLDVMVTKDFMLKEGDKFAMVLAPTLNLDGTPDTGYYTPGNRQSLADRFDYVMYGKLYRIADGSGRGTKAEMNVSFGGLLMMLKGDPSHCNKFELDQRLYILMRKV</sequence>
<dbReference type="AlphaFoldDB" id="A0A833T4E0"/>
<dbReference type="InterPro" id="IPR005570">
    <property type="entry name" value="RPABC3"/>
</dbReference>
<dbReference type="InterPro" id="IPR012340">
    <property type="entry name" value="NA-bd_OB-fold"/>
</dbReference>
<feature type="non-terminal residue" evidence="4">
    <location>
        <position position="245"/>
    </location>
</feature>
<comment type="caution">
    <text evidence="4">The sequence shown here is derived from an EMBL/GenBank/DDBJ whole genome shotgun (WGS) entry which is preliminary data.</text>
</comment>
<dbReference type="SMART" id="SM00658">
    <property type="entry name" value="RPOL8c"/>
    <property type="match status" value="1"/>
</dbReference>
<evidence type="ECO:0000256" key="2">
    <source>
        <dbReference type="ARBA" id="ARBA00008912"/>
    </source>
</evidence>
<comment type="similarity">
    <text evidence="2">Belongs to the eukaryotic RPB8 RNA polymerase subunit family.</text>
</comment>
<dbReference type="Gramene" id="Jr12_13570_p1">
    <property type="protein sequence ID" value="cds.Jr12_13570_p1"/>
    <property type="gene ID" value="Jr12_13570"/>
</dbReference>